<accession>A0A841JAW4</accession>
<name>A0A841JAW4_9SPHN</name>
<sequence>MPLKKRLGQAVGLEASAGALYRRHGVELGATSQRWQSEMVMIAL</sequence>
<dbReference type="AlphaFoldDB" id="A0A841JAW4"/>
<evidence type="ECO:0000313" key="1">
    <source>
        <dbReference type="EMBL" id="MBB6125271.1"/>
    </source>
</evidence>
<reference evidence="1 2" key="1">
    <citation type="submission" date="2020-08" db="EMBL/GenBank/DDBJ databases">
        <title>Genomic Encyclopedia of Type Strains, Phase IV (KMG-IV): sequencing the most valuable type-strain genomes for metagenomic binning, comparative biology and taxonomic classification.</title>
        <authorList>
            <person name="Goeker M."/>
        </authorList>
    </citation>
    <scope>NUCLEOTIDE SEQUENCE [LARGE SCALE GENOMIC DNA]</scope>
    <source>
        <strain evidence="1 2">DSM 102255</strain>
    </source>
</reference>
<gene>
    <name evidence="1" type="ORF">FHS92_003032</name>
</gene>
<proteinExistence type="predicted"/>
<evidence type="ECO:0000313" key="2">
    <source>
        <dbReference type="Proteomes" id="UP000552700"/>
    </source>
</evidence>
<organism evidence="1 2">
    <name type="scientific">Sphingobium subterraneum</name>
    <dbReference type="NCBI Taxonomy" id="627688"/>
    <lineage>
        <taxon>Bacteria</taxon>
        <taxon>Pseudomonadati</taxon>
        <taxon>Pseudomonadota</taxon>
        <taxon>Alphaproteobacteria</taxon>
        <taxon>Sphingomonadales</taxon>
        <taxon>Sphingomonadaceae</taxon>
        <taxon>Sphingobium</taxon>
    </lineage>
</organism>
<protein>
    <submittedName>
        <fullName evidence="1">Uncharacterized protein</fullName>
    </submittedName>
</protein>
<dbReference type="EMBL" id="JACIJP010000006">
    <property type="protein sequence ID" value="MBB6125271.1"/>
    <property type="molecule type" value="Genomic_DNA"/>
</dbReference>
<dbReference type="Proteomes" id="UP000552700">
    <property type="component" value="Unassembled WGS sequence"/>
</dbReference>
<comment type="caution">
    <text evidence="1">The sequence shown here is derived from an EMBL/GenBank/DDBJ whole genome shotgun (WGS) entry which is preliminary data.</text>
</comment>
<keyword evidence="2" id="KW-1185">Reference proteome</keyword>